<evidence type="ECO:0000313" key="2">
    <source>
        <dbReference type="Proteomes" id="UP001472677"/>
    </source>
</evidence>
<accession>A0ABR2EKT1</accession>
<organism evidence="1 2">
    <name type="scientific">Hibiscus sabdariffa</name>
    <name type="common">roselle</name>
    <dbReference type="NCBI Taxonomy" id="183260"/>
    <lineage>
        <taxon>Eukaryota</taxon>
        <taxon>Viridiplantae</taxon>
        <taxon>Streptophyta</taxon>
        <taxon>Embryophyta</taxon>
        <taxon>Tracheophyta</taxon>
        <taxon>Spermatophyta</taxon>
        <taxon>Magnoliopsida</taxon>
        <taxon>eudicotyledons</taxon>
        <taxon>Gunneridae</taxon>
        <taxon>Pentapetalae</taxon>
        <taxon>rosids</taxon>
        <taxon>malvids</taxon>
        <taxon>Malvales</taxon>
        <taxon>Malvaceae</taxon>
        <taxon>Malvoideae</taxon>
        <taxon>Hibiscus</taxon>
    </lineage>
</organism>
<reference evidence="1 2" key="1">
    <citation type="journal article" date="2024" name="G3 (Bethesda)">
        <title>Genome assembly of Hibiscus sabdariffa L. provides insights into metabolisms of medicinal natural products.</title>
        <authorList>
            <person name="Kim T."/>
        </authorList>
    </citation>
    <scope>NUCLEOTIDE SEQUENCE [LARGE SCALE GENOMIC DNA]</scope>
    <source>
        <strain evidence="1">TK-2024</strain>
        <tissue evidence="1">Old leaves</tissue>
    </source>
</reference>
<sequence>MGWVKLGRRAHNRWAWSRSGSGVEREMNEGDDSMEREKWGSARLMDRRIVDRIEDDEDGEPKFGRWLQELEGEGG</sequence>
<keyword evidence="2" id="KW-1185">Reference proteome</keyword>
<dbReference type="EMBL" id="JBBPBM010000012">
    <property type="protein sequence ID" value="KAK8562598.1"/>
    <property type="molecule type" value="Genomic_DNA"/>
</dbReference>
<comment type="caution">
    <text evidence="1">The sequence shown here is derived from an EMBL/GenBank/DDBJ whole genome shotgun (WGS) entry which is preliminary data.</text>
</comment>
<protein>
    <submittedName>
        <fullName evidence="1">Uncharacterized protein</fullName>
    </submittedName>
</protein>
<gene>
    <name evidence="1" type="ORF">V6N12_010672</name>
</gene>
<proteinExistence type="predicted"/>
<name>A0ABR2EKT1_9ROSI</name>
<evidence type="ECO:0000313" key="1">
    <source>
        <dbReference type="EMBL" id="KAK8562598.1"/>
    </source>
</evidence>
<dbReference type="Proteomes" id="UP001472677">
    <property type="component" value="Unassembled WGS sequence"/>
</dbReference>